<evidence type="ECO:0000313" key="2">
    <source>
        <dbReference type="Proteomes" id="UP001054945"/>
    </source>
</evidence>
<gene>
    <name evidence="1" type="ORF">CEXT_518651</name>
</gene>
<keyword evidence="2" id="KW-1185">Reference proteome</keyword>
<proteinExistence type="predicted"/>
<protein>
    <submittedName>
        <fullName evidence="1">Uncharacterized protein</fullName>
    </submittedName>
</protein>
<sequence>MHMANPPAFYLSQLPSLPIPHVVKAKISFSPSQLLEDDKELESFTYKVENTGKILSSVGLTNGPRKR</sequence>
<dbReference type="Proteomes" id="UP001054945">
    <property type="component" value="Unassembled WGS sequence"/>
</dbReference>
<reference evidence="1 2" key="1">
    <citation type="submission" date="2021-06" db="EMBL/GenBank/DDBJ databases">
        <title>Caerostris extrusa draft genome.</title>
        <authorList>
            <person name="Kono N."/>
            <person name="Arakawa K."/>
        </authorList>
    </citation>
    <scope>NUCLEOTIDE SEQUENCE [LARGE SCALE GENOMIC DNA]</scope>
</reference>
<evidence type="ECO:0000313" key="1">
    <source>
        <dbReference type="EMBL" id="GIY50387.1"/>
    </source>
</evidence>
<comment type="caution">
    <text evidence="1">The sequence shown here is derived from an EMBL/GenBank/DDBJ whole genome shotgun (WGS) entry which is preliminary data.</text>
</comment>
<accession>A0AAV4TYX9</accession>
<name>A0AAV4TYX9_CAEEX</name>
<organism evidence="1 2">
    <name type="scientific">Caerostris extrusa</name>
    <name type="common">Bark spider</name>
    <name type="synonym">Caerostris bankana</name>
    <dbReference type="NCBI Taxonomy" id="172846"/>
    <lineage>
        <taxon>Eukaryota</taxon>
        <taxon>Metazoa</taxon>
        <taxon>Ecdysozoa</taxon>
        <taxon>Arthropoda</taxon>
        <taxon>Chelicerata</taxon>
        <taxon>Arachnida</taxon>
        <taxon>Araneae</taxon>
        <taxon>Araneomorphae</taxon>
        <taxon>Entelegynae</taxon>
        <taxon>Araneoidea</taxon>
        <taxon>Araneidae</taxon>
        <taxon>Caerostris</taxon>
    </lineage>
</organism>
<dbReference type="EMBL" id="BPLR01011972">
    <property type="protein sequence ID" value="GIY50387.1"/>
    <property type="molecule type" value="Genomic_DNA"/>
</dbReference>
<dbReference type="AlphaFoldDB" id="A0AAV4TYX9"/>